<feature type="transmembrane region" description="Helical" evidence="5">
    <location>
        <begin position="12"/>
        <end position="31"/>
    </location>
</feature>
<gene>
    <name evidence="7" type="ORF">W908_01050</name>
</gene>
<dbReference type="Pfam" id="PF12698">
    <property type="entry name" value="ABC2_membrane_3"/>
    <property type="match status" value="1"/>
</dbReference>
<comment type="subcellular location">
    <subcellularLocation>
        <location evidence="1">Membrane</location>
        <topology evidence="1">Multi-pass membrane protein</topology>
    </subcellularLocation>
</comment>
<proteinExistence type="predicted"/>
<dbReference type="KEGG" id="tsn:W908_01050"/>
<name>A0A0M4LFH3_9GAMM</name>
<keyword evidence="4 5" id="KW-0472">Membrane</keyword>
<keyword evidence="8" id="KW-1185">Reference proteome</keyword>
<evidence type="ECO:0000256" key="1">
    <source>
        <dbReference type="ARBA" id="ARBA00004141"/>
    </source>
</evidence>
<dbReference type="EMBL" id="CP006911">
    <property type="protein sequence ID" value="ALE01314.1"/>
    <property type="molecule type" value="Genomic_DNA"/>
</dbReference>
<evidence type="ECO:0000313" key="8">
    <source>
        <dbReference type="Proteomes" id="UP000068905"/>
    </source>
</evidence>
<evidence type="ECO:0000256" key="4">
    <source>
        <dbReference type="ARBA" id="ARBA00023136"/>
    </source>
</evidence>
<dbReference type="InterPro" id="IPR051328">
    <property type="entry name" value="T7SS_ABC-Transporter"/>
</dbReference>
<dbReference type="GO" id="GO:0140359">
    <property type="term" value="F:ABC-type transporter activity"/>
    <property type="evidence" value="ECO:0007669"/>
    <property type="project" value="InterPro"/>
</dbReference>
<feature type="transmembrane region" description="Helical" evidence="5">
    <location>
        <begin position="188"/>
        <end position="207"/>
    </location>
</feature>
<evidence type="ECO:0000256" key="2">
    <source>
        <dbReference type="ARBA" id="ARBA00022692"/>
    </source>
</evidence>
<dbReference type="Gene3D" id="3.40.1710.10">
    <property type="entry name" value="abc type-2 transporter like domain"/>
    <property type="match status" value="1"/>
</dbReference>
<dbReference type="AlphaFoldDB" id="A0A0M4LFH3"/>
<sequence length="364" mass="40268">MPSSLNDFRRSKLFRAAVIVPILISLIFSLFNLTAPNDPEKIASNFKLGIVNLDTSITIPRISTQAIKSLSRSLPFRVGLFKTADEAKEALSKGSISSVIIFPENFSELALSDRSIAVKVISTEHLTVSETQIAKQLPSMFQMGLSTFVSNLRLSKIKNEQSSLEIPIMIENETLYKAQSLASMPSPFVMNFVTWLTAMVGSVLLFLATNQMTLLNRAYVRTVIPIMTMGASSLVLAIVVTTSTLQWGSFIMLWLAPWLISVCLSWLFLGIFTIIGLSAMVLILPIVFYQSVLSGTMIPLSAAPEWLELIGTWIPFDSIGSAYRAIIFKSNGSLPYLWLAGAALLGLLLNWGSDIFRGRMKRRW</sequence>
<dbReference type="Proteomes" id="UP000068905">
    <property type="component" value="Chromosome"/>
</dbReference>
<keyword evidence="3 5" id="KW-1133">Transmembrane helix</keyword>
<keyword evidence="2 5" id="KW-0812">Transmembrane</keyword>
<organism evidence="7 8">
    <name type="scientific">Candidatus Pseudothioglobus singularis PS1</name>
    <dbReference type="NCBI Taxonomy" id="1125411"/>
    <lineage>
        <taxon>Bacteria</taxon>
        <taxon>Pseudomonadati</taxon>
        <taxon>Pseudomonadota</taxon>
        <taxon>Gammaproteobacteria</taxon>
        <taxon>Candidatus Pseudothioglobaceae</taxon>
        <taxon>Candidatus Pseudothioglobus</taxon>
    </lineage>
</organism>
<evidence type="ECO:0000256" key="3">
    <source>
        <dbReference type="ARBA" id="ARBA00022989"/>
    </source>
</evidence>
<reference evidence="7 8" key="1">
    <citation type="journal article" date="2015" name="Genome Announc.">
        <title>Genome Sequence of 'Candidatus Thioglobus singularis' Strain PS1, a Mixotroph from the SUP05 Clade of Marine Gammaproteobacteria.</title>
        <authorList>
            <person name="Marshall K.T."/>
            <person name="Morris R.M."/>
        </authorList>
    </citation>
    <scope>NUCLEOTIDE SEQUENCE [LARGE SCALE GENOMIC DNA]</scope>
    <source>
        <strain evidence="7 8">PS1</strain>
    </source>
</reference>
<evidence type="ECO:0000313" key="7">
    <source>
        <dbReference type="EMBL" id="ALE01314.1"/>
    </source>
</evidence>
<dbReference type="OrthoDB" id="9255917at2"/>
<evidence type="ECO:0000259" key="6">
    <source>
        <dbReference type="Pfam" id="PF12698"/>
    </source>
</evidence>
<evidence type="ECO:0000256" key="5">
    <source>
        <dbReference type="SAM" id="Phobius"/>
    </source>
</evidence>
<feature type="transmembrane region" description="Helical" evidence="5">
    <location>
        <begin position="247"/>
        <end position="269"/>
    </location>
</feature>
<dbReference type="RefSeq" id="WP_053819600.1">
    <property type="nucleotide sequence ID" value="NZ_CP006911.1"/>
</dbReference>
<accession>A0A0M4LFH3</accession>
<dbReference type="PANTHER" id="PTHR43077:SF10">
    <property type="entry name" value="TRANSPORT PERMEASE PROTEIN"/>
    <property type="match status" value="1"/>
</dbReference>
<dbReference type="InterPro" id="IPR013525">
    <property type="entry name" value="ABC2_TM"/>
</dbReference>
<protein>
    <submittedName>
        <fullName evidence="7">ABC transporter</fullName>
    </submittedName>
</protein>
<dbReference type="GO" id="GO:0016020">
    <property type="term" value="C:membrane"/>
    <property type="evidence" value="ECO:0007669"/>
    <property type="project" value="UniProtKB-SubCell"/>
</dbReference>
<dbReference type="PANTHER" id="PTHR43077">
    <property type="entry name" value="TRANSPORT PERMEASE YVFS-RELATED"/>
    <property type="match status" value="1"/>
</dbReference>
<feature type="transmembrane region" description="Helical" evidence="5">
    <location>
        <begin position="219"/>
        <end position="241"/>
    </location>
</feature>
<feature type="domain" description="ABC-2 type transporter transmembrane" evidence="6">
    <location>
        <begin position="17"/>
        <end position="350"/>
    </location>
</feature>
<feature type="transmembrane region" description="Helical" evidence="5">
    <location>
        <begin position="336"/>
        <end position="356"/>
    </location>
</feature>
<feature type="transmembrane region" description="Helical" evidence="5">
    <location>
        <begin position="274"/>
        <end position="292"/>
    </location>
</feature>